<dbReference type="Proteomes" id="UP000643525">
    <property type="component" value="Unassembled WGS sequence"/>
</dbReference>
<keyword evidence="1" id="KW-0812">Transmembrane</keyword>
<accession>A0ABR9JDG2</accession>
<feature type="transmembrane region" description="Helical" evidence="1">
    <location>
        <begin position="30"/>
        <end position="46"/>
    </location>
</feature>
<keyword evidence="1" id="KW-0472">Membrane</keyword>
<comment type="caution">
    <text evidence="2">The sequence shown here is derived from an EMBL/GenBank/DDBJ whole genome shotgun (WGS) entry which is preliminary data.</text>
</comment>
<sequence>MTSLMLIAVDLAAVVVLAYALYFRRHRRRDLVTAFVVVNIGVLAVTKVLASAEIGMGVGLGLFGVLSIIRLRSSEISQHEVAYYFASLAIGLIAGFDTLQPLLSVSLIALILAMIAIVDSPLLLSRSRQQSLRLDRAFTDESAMRAHVEQLLGGTVKVMEVTELDMVNDTTTVDVRWHRPDHSTRVYAPQAEDQGNYAQFQTAIRNQERQEARSSR</sequence>
<feature type="transmembrane region" description="Helical" evidence="1">
    <location>
        <begin position="6"/>
        <end position="23"/>
    </location>
</feature>
<evidence type="ECO:0008006" key="4">
    <source>
        <dbReference type="Google" id="ProtNLM"/>
    </source>
</evidence>
<gene>
    <name evidence="2" type="ORF">H4W27_001089</name>
</gene>
<proteinExistence type="predicted"/>
<organism evidence="2 3">
    <name type="scientific">Nesterenkonia lutea</name>
    <dbReference type="NCBI Taxonomy" id="272919"/>
    <lineage>
        <taxon>Bacteria</taxon>
        <taxon>Bacillati</taxon>
        <taxon>Actinomycetota</taxon>
        <taxon>Actinomycetes</taxon>
        <taxon>Micrococcales</taxon>
        <taxon>Micrococcaceae</taxon>
        <taxon>Nesterenkonia</taxon>
    </lineage>
</organism>
<feature type="transmembrane region" description="Helical" evidence="1">
    <location>
        <begin position="105"/>
        <end position="124"/>
    </location>
</feature>
<name>A0ABR9JDG2_9MICC</name>
<dbReference type="Pfam" id="PF16316">
    <property type="entry name" value="DUF4956"/>
    <property type="match status" value="1"/>
</dbReference>
<keyword evidence="3" id="KW-1185">Reference proteome</keyword>
<dbReference type="EMBL" id="JADBED010000001">
    <property type="protein sequence ID" value="MBE1523971.1"/>
    <property type="molecule type" value="Genomic_DNA"/>
</dbReference>
<evidence type="ECO:0000313" key="3">
    <source>
        <dbReference type="Proteomes" id="UP000643525"/>
    </source>
</evidence>
<evidence type="ECO:0000313" key="2">
    <source>
        <dbReference type="EMBL" id="MBE1523971.1"/>
    </source>
</evidence>
<keyword evidence="1" id="KW-1133">Transmembrane helix</keyword>
<evidence type="ECO:0000256" key="1">
    <source>
        <dbReference type="SAM" id="Phobius"/>
    </source>
</evidence>
<dbReference type="InterPro" id="IPR032531">
    <property type="entry name" value="DUF4956"/>
</dbReference>
<reference evidence="2 3" key="1">
    <citation type="submission" date="2020-10" db="EMBL/GenBank/DDBJ databases">
        <title>Sequencing the genomes of 1000 actinobacteria strains.</title>
        <authorList>
            <person name="Klenk H.-P."/>
        </authorList>
    </citation>
    <scope>NUCLEOTIDE SEQUENCE [LARGE SCALE GENOMIC DNA]</scope>
    <source>
        <strain evidence="2 3">DSM 15666</strain>
    </source>
</reference>
<dbReference type="RefSeq" id="WP_192595050.1">
    <property type="nucleotide sequence ID" value="NZ_BAAALJ010000046.1"/>
</dbReference>
<protein>
    <recommendedName>
        <fullName evidence="4">DUF4956 domain-containing protein</fullName>
    </recommendedName>
</protein>